<dbReference type="Pfam" id="PF00877">
    <property type="entry name" value="NLPC_P60"/>
    <property type="match status" value="1"/>
</dbReference>
<dbReference type="InterPro" id="IPR038765">
    <property type="entry name" value="Papain-like_cys_pep_sf"/>
</dbReference>
<accession>A0A841T7Q2</accession>
<dbReference type="PANTHER" id="PTHR47053">
    <property type="entry name" value="MUREIN DD-ENDOPEPTIDASE MEPH-RELATED"/>
    <property type="match status" value="1"/>
</dbReference>
<name>A0A841T7Q2_9BACL</name>
<dbReference type="GO" id="GO:0006508">
    <property type="term" value="P:proteolysis"/>
    <property type="evidence" value="ECO:0007669"/>
    <property type="project" value="UniProtKB-KW"/>
</dbReference>
<proteinExistence type="inferred from homology"/>
<evidence type="ECO:0000256" key="2">
    <source>
        <dbReference type="ARBA" id="ARBA00022670"/>
    </source>
</evidence>
<evidence type="ECO:0000259" key="7">
    <source>
        <dbReference type="PROSITE" id="PS51935"/>
    </source>
</evidence>
<evidence type="ECO:0000256" key="3">
    <source>
        <dbReference type="ARBA" id="ARBA00022801"/>
    </source>
</evidence>
<gene>
    <name evidence="8" type="ORF">H4Q31_09415</name>
</gene>
<dbReference type="Gene3D" id="3.90.1720.10">
    <property type="entry name" value="endopeptidase domain like (from Nostoc punctiforme)"/>
    <property type="match status" value="1"/>
</dbReference>
<feature type="chain" id="PRO_5039342580" evidence="6">
    <location>
        <begin position="25"/>
        <end position="343"/>
    </location>
</feature>
<sequence>MVKYRYEKWIGGMSAALVLSAALSGCLSNPGDTQGELKNYSGPVKVKTLEQTRAEERSAQSVVPITQIHNQGYVPIDAVAKAIGFHGEWLKDGKYGVGDRDAALLFRPGESTVDNGEGSTRMVGPAVKQNGKLYVPVESLQALFGDAASFRSDDHQLSFYPRLEGSDSGADDLALPFKDGQSTAQGGLNAQSAGRGRQPGSDAGNFRSLASSSTGDQIIREAKRYMGVKYDFGAENYSESGTFDCSSYTRYIFAKFGVSLPRTARAQGKLGRSVSRDELQKGDLVFFSVPGRFKSDSTVGHVGIYMGNGEMINANTEPEDGVQITDINKPYWQETFLFAKRVL</sequence>
<feature type="signal peptide" evidence="6">
    <location>
        <begin position="1"/>
        <end position="24"/>
    </location>
</feature>
<keyword evidence="2" id="KW-0645">Protease</keyword>
<dbReference type="EMBL" id="JACJVN010000033">
    <property type="protein sequence ID" value="MBB6677543.1"/>
    <property type="molecule type" value="Genomic_DNA"/>
</dbReference>
<dbReference type="PROSITE" id="PS51257">
    <property type="entry name" value="PROKAR_LIPOPROTEIN"/>
    <property type="match status" value="1"/>
</dbReference>
<feature type="region of interest" description="Disordered" evidence="5">
    <location>
        <begin position="184"/>
        <end position="210"/>
    </location>
</feature>
<keyword evidence="4" id="KW-0788">Thiol protease</keyword>
<evidence type="ECO:0000256" key="4">
    <source>
        <dbReference type="ARBA" id="ARBA00022807"/>
    </source>
</evidence>
<evidence type="ECO:0000256" key="5">
    <source>
        <dbReference type="SAM" id="MobiDB-lite"/>
    </source>
</evidence>
<reference evidence="8 9" key="1">
    <citation type="submission" date="2020-08" db="EMBL/GenBank/DDBJ databases">
        <title>Cohnella phylogeny.</title>
        <authorList>
            <person name="Dunlap C."/>
        </authorList>
    </citation>
    <scope>NUCLEOTIDE SEQUENCE [LARGE SCALE GENOMIC DNA]</scope>
    <source>
        <strain evidence="8 9">DSM 103658</strain>
    </source>
</reference>
<dbReference type="InterPro" id="IPR012854">
    <property type="entry name" value="Cu_amine_oxidase-like_N"/>
</dbReference>
<evidence type="ECO:0000256" key="1">
    <source>
        <dbReference type="ARBA" id="ARBA00007074"/>
    </source>
</evidence>
<comment type="caution">
    <text evidence="8">The sequence shown here is derived from an EMBL/GenBank/DDBJ whole genome shotgun (WGS) entry which is preliminary data.</text>
</comment>
<dbReference type="SUPFAM" id="SSF54001">
    <property type="entry name" value="Cysteine proteinases"/>
    <property type="match status" value="1"/>
</dbReference>
<dbReference type="InterPro" id="IPR036582">
    <property type="entry name" value="Mao_N_sf"/>
</dbReference>
<organism evidence="8 9">
    <name type="scientific">Cohnella lubricantis</name>
    <dbReference type="NCBI Taxonomy" id="2163172"/>
    <lineage>
        <taxon>Bacteria</taxon>
        <taxon>Bacillati</taxon>
        <taxon>Bacillota</taxon>
        <taxon>Bacilli</taxon>
        <taxon>Bacillales</taxon>
        <taxon>Paenibacillaceae</taxon>
        <taxon>Cohnella</taxon>
    </lineage>
</organism>
<dbReference type="PANTHER" id="PTHR47053:SF1">
    <property type="entry name" value="MUREIN DD-ENDOPEPTIDASE MEPH-RELATED"/>
    <property type="match status" value="1"/>
</dbReference>
<dbReference type="PROSITE" id="PS51935">
    <property type="entry name" value="NLPC_P60"/>
    <property type="match status" value="1"/>
</dbReference>
<protein>
    <submittedName>
        <fullName evidence="8">C40 family peptidase</fullName>
    </submittedName>
</protein>
<evidence type="ECO:0000256" key="6">
    <source>
        <dbReference type="SAM" id="SignalP"/>
    </source>
</evidence>
<comment type="similarity">
    <text evidence="1">Belongs to the peptidase C40 family.</text>
</comment>
<dbReference type="InterPro" id="IPR000064">
    <property type="entry name" value="NLP_P60_dom"/>
</dbReference>
<dbReference type="SUPFAM" id="SSF55383">
    <property type="entry name" value="Copper amine oxidase, domain N"/>
    <property type="match status" value="1"/>
</dbReference>
<dbReference type="InterPro" id="IPR051202">
    <property type="entry name" value="Peptidase_C40"/>
</dbReference>
<dbReference type="Pfam" id="PF07833">
    <property type="entry name" value="Cu_amine_oxidN1"/>
    <property type="match status" value="1"/>
</dbReference>
<evidence type="ECO:0000313" key="9">
    <source>
        <dbReference type="Proteomes" id="UP000574133"/>
    </source>
</evidence>
<keyword evidence="3" id="KW-0378">Hydrolase</keyword>
<dbReference type="Proteomes" id="UP000574133">
    <property type="component" value="Unassembled WGS sequence"/>
</dbReference>
<evidence type="ECO:0000313" key="8">
    <source>
        <dbReference type="EMBL" id="MBB6677543.1"/>
    </source>
</evidence>
<keyword evidence="9" id="KW-1185">Reference proteome</keyword>
<dbReference type="GO" id="GO:0008234">
    <property type="term" value="F:cysteine-type peptidase activity"/>
    <property type="evidence" value="ECO:0007669"/>
    <property type="project" value="UniProtKB-KW"/>
</dbReference>
<keyword evidence="6" id="KW-0732">Signal</keyword>
<feature type="domain" description="NlpC/P60" evidence="7">
    <location>
        <begin position="212"/>
        <end position="343"/>
    </location>
</feature>
<dbReference type="RefSeq" id="WP_185178820.1">
    <property type="nucleotide sequence ID" value="NZ_CBCSEP010000005.1"/>
</dbReference>
<dbReference type="AlphaFoldDB" id="A0A841T7Q2"/>